<feature type="signal peptide" evidence="1">
    <location>
        <begin position="1"/>
        <end position="30"/>
    </location>
</feature>
<evidence type="ECO:0000259" key="2">
    <source>
        <dbReference type="Pfam" id="PF01841"/>
    </source>
</evidence>
<proteinExistence type="predicted"/>
<dbReference type="Pfam" id="PF13306">
    <property type="entry name" value="LRR_5"/>
    <property type="match status" value="1"/>
</dbReference>
<keyword evidence="4" id="KW-1185">Reference proteome</keyword>
<protein>
    <submittedName>
        <fullName evidence="3">Leucine-rich repeat protein</fullName>
    </submittedName>
</protein>
<name>A0A934U1L2_9FIRM</name>
<dbReference type="AlphaFoldDB" id="A0A934U1L2"/>
<dbReference type="InterPro" id="IPR002105">
    <property type="entry name" value="Dockerin_1_rpt"/>
</dbReference>
<dbReference type="InterPro" id="IPR032675">
    <property type="entry name" value="LRR_dom_sf"/>
</dbReference>
<dbReference type="InterPro" id="IPR002931">
    <property type="entry name" value="Transglutaminase-like"/>
</dbReference>
<dbReference type="GO" id="GO:0000272">
    <property type="term" value="P:polysaccharide catabolic process"/>
    <property type="evidence" value="ECO:0007669"/>
    <property type="project" value="InterPro"/>
</dbReference>
<dbReference type="Gene3D" id="1.10.1330.10">
    <property type="entry name" value="Dockerin domain"/>
    <property type="match status" value="1"/>
</dbReference>
<evidence type="ECO:0000256" key="1">
    <source>
        <dbReference type="SAM" id="SignalP"/>
    </source>
</evidence>
<dbReference type="GO" id="GO:0004553">
    <property type="term" value="F:hydrolase activity, hydrolyzing O-glycosyl compounds"/>
    <property type="evidence" value="ECO:0007669"/>
    <property type="project" value="InterPro"/>
</dbReference>
<dbReference type="SUPFAM" id="SSF63446">
    <property type="entry name" value="Type I dockerin domain"/>
    <property type="match status" value="1"/>
</dbReference>
<reference evidence="3" key="1">
    <citation type="submission" date="2021-01" db="EMBL/GenBank/DDBJ databases">
        <title>Genome public.</title>
        <authorList>
            <person name="Liu C."/>
            <person name="Sun Q."/>
        </authorList>
    </citation>
    <scope>NUCLEOTIDE SEQUENCE</scope>
    <source>
        <strain evidence="3">M6</strain>
    </source>
</reference>
<sequence length="599" mass="66956">MKAKTKPLSFSVSIILILTLILSFAMPGHAAEVDPAPTSATTEYVTLYAIEVWATSYMSIPDSYPQSYQINTDGLVDPTFTSLDPKGVSVSESGLITPAVTYTYWYGYNSYPEPLEDKTPTDITSEYSFAGGEIKVAAKNRTYYIRVNVVDYADVYAKNVDLYYLNSDYSSYISLPSDYPQSYRFPTSGMTNPQIRSLDPWDVTVENGVATLAKRTWYYYGNVGYSSPIQGREPDQIEETVSENGGYVTVSSGGKTELYHINAVNYAKKYTENVMREYLDQNITSSMTTYEKIDAIARFVANREYDYRYSNAVGMVVTGGGDCWASTSTIVQMAQMIGLQSWWRNGNKDSGAGYGHANAMVYDGTDYYQVEAGYNMDAPRYYSIEKRDSLFSIRNRNEGVEVYQYDDVPDNLTDTFEIPSEINDQPVVSIGDNFCIDYCLERTKRVKRIVIPDTVTSIGEGAFIYCGTLKEITIPASVTSIGEYAFAYYVNQDIYGDTDNEKFIVRGFKGTAAETYAKENGMTFVEIKTLLGDVDRSEDVTVADSTYILRHEAGINTPCTVSADFADVNRDSEITIMDATLIQKWLSNINVNCKIGEPI</sequence>
<feature type="chain" id="PRO_5038071173" evidence="1">
    <location>
        <begin position="31"/>
        <end position="599"/>
    </location>
</feature>
<comment type="caution">
    <text evidence="3">The sequence shown here is derived from an EMBL/GenBank/DDBJ whole genome shotgun (WGS) entry which is preliminary data.</text>
</comment>
<dbReference type="InterPro" id="IPR036439">
    <property type="entry name" value="Dockerin_dom_sf"/>
</dbReference>
<dbReference type="EMBL" id="JAEQMG010000040">
    <property type="protein sequence ID" value="MBK6087629.1"/>
    <property type="molecule type" value="Genomic_DNA"/>
</dbReference>
<evidence type="ECO:0000313" key="4">
    <source>
        <dbReference type="Proteomes" id="UP000633365"/>
    </source>
</evidence>
<evidence type="ECO:0000313" key="3">
    <source>
        <dbReference type="EMBL" id="MBK6087629.1"/>
    </source>
</evidence>
<dbReference type="RefSeq" id="WP_201426934.1">
    <property type="nucleotide sequence ID" value="NZ_JAEQMG010000040.1"/>
</dbReference>
<dbReference type="Proteomes" id="UP000633365">
    <property type="component" value="Unassembled WGS sequence"/>
</dbReference>
<dbReference type="CDD" id="cd14256">
    <property type="entry name" value="Dockerin_I"/>
    <property type="match status" value="1"/>
</dbReference>
<dbReference type="InterPro" id="IPR038765">
    <property type="entry name" value="Papain-like_cys_pep_sf"/>
</dbReference>
<dbReference type="Gene3D" id="3.80.10.10">
    <property type="entry name" value="Ribonuclease Inhibitor"/>
    <property type="match status" value="1"/>
</dbReference>
<organism evidence="3 4">
    <name type="scientific">Ruminococcus difficilis</name>
    <dbReference type="NCBI Taxonomy" id="2763069"/>
    <lineage>
        <taxon>Bacteria</taxon>
        <taxon>Bacillati</taxon>
        <taxon>Bacillota</taxon>
        <taxon>Clostridia</taxon>
        <taxon>Eubacteriales</taxon>
        <taxon>Oscillospiraceae</taxon>
        <taxon>Ruminococcus</taxon>
    </lineage>
</organism>
<accession>A0A934U1L2</accession>
<dbReference type="SUPFAM" id="SSF54001">
    <property type="entry name" value="Cysteine proteinases"/>
    <property type="match status" value="1"/>
</dbReference>
<feature type="domain" description="Transglutaminase-like" evidence="2">
    <location>
        <begin position="281"/>
        <end position="371"/>
    </location>
</feature>
<dbReference type="InterPro" id="IPR026906">
    <property type="entry name" value="LRR_5"/>
</dbReference>
<dbReference type="Pfam" id="PF01841">
    <property type="entry name" value="Transglut_core"/>
    <property type="match status" value="1"/>
</dbReference>
<keyword evidence="1" id="KW-0732">Signal</keyword>
<dbReference type="Pfam" id="PF00404">
    <property type="entry name" value="Dockerin_1"/>
    <property type="match status" value="1"/>
</dbReference>
<gene>
    <name evidence="3" type="ORF">JKK62_03015</name>
</gene>